<dbReference type="Pfam" id="PF00067">
    <property type="entry name" value="p450"/>
    <property type="match status" value="1"/>
</dbReference>
<evidence type="ECO:0000313" key="7">
    <source>
        <dbReference type="Proteomes" id="UP000252008"/>
    </source>
</evidence>
<name>A0A375YJL5_MYCPF</name>
<dbReference type="AlphaFoldDB" id="A0A375YJL5"/>
<dbReference type="PRINTS" id="PR00463">
    <property type="entry name" value="EP450I"/>
</dbReference>
<keyword evidence="4" id="KW-0503">Monooxygenase</keyword>
<dbReference type="PANTHER" id="PTHR24305">
    <property type="entry name" value="CYTOCHROME P450"/>
    <property type="match status" value="1"/>
</dbReference>
<dbReference type="Proteomes" id="UP000252008">
    <property type="component" value="Unassembled WGS sequence"/>
</dbReference>
<dbReference type="RefSeq" id="WP_083141557.1">
    <property type="nucleotide sequence ID" value="NZ_MVID01000001.1"/>
</dbReference>
<dbReference type="GO" id="GO:0004497">
    <property type="term" value="F:monooxygenase activity"/>
    <property type="evidence" value="ECO:0007669"/>
    <property type="project" value="UniProtKB-KW"/>
</dbReference>
<sequence length="455" mass="49523">MTTLRTGATPEVRSLPPAPLNPLPRREQIRALRRFHTGCETLRNAGGPVTRLQLAPRWLMPPVVVATSPGAVHDVLSRHGTLVDKTVVHAEMRHLMGRNLFDLQHEDWTPRRRALQPVFTKKRVEEFSGHMAAAAESVTDSWADGAEIDLDTESRRLTLRALGRAVLGVDLAEQASSIGAPMQIALSHIADRTGAPVKPPRWFPTPARHRARAAAAELQRIADRIVRACRADAGRDAPLVRAMMAAVDPQTGAPLTDREIADDLIAFLIAGHDTTATTLAYALWQLGRRPDLHERVLAEVVAVRERGSLGPADVPALGYTVAVLHEALRLCPPAPATSREAVCDIDVGGHLVEAGSMLVVGIYALHRDPQLWADPLTFDPDRFTGGKRPDRWQYLPFGAGPRSCIGDHFAMLEATLALATIVRTVEIVSTTAEFPVEVPFTAVAAAPVTARVRHR</sequence>
<dbReference type="PRINTS" id="PR00385">
    <property type="entry name" value="P450"/>
</dbReference>
<feature type="region of interest" description="Disordered" evidence="5">
    <location>
        <begin position="1"/>
        <end position="23"/>
    </location>
</feature>
<comment type="cofactor">
    <cofactor evidence="1 3">
        <name>heme</name>
        <dbReference type="ChEBI" id="CHEBI:30413"/>
    </cofactor>
</comment>
<dbReference type="InterPro" id="IPR002401">
    <property type="entry name" value="Cyt_P450_E_grp-I"/>
</dbReference>
<evidence type="ECO:0000313" key="6">
    <source>
        <dbReference type="EMBL" id="SRX81229.1"/>
    </source>
</evidence>
<proteinExistence type="inferred from homology"/>
<evidence type="ECO:0000256" key="2">
    <source>
        <dbReference type="ARBA" id="ARBA00010617"/>
    </source>
</evidence>
<reference evidence="6 7" key="1">
    <citation type="submission" date="2018-05" db="EMBL/GenBank/DDBJ databases">
        <authorList>
            <consortium name="IHU Genomes"/>
        </authorList>
    </citation>
    <scope>NUCLEOTIDE SEQUENCE [LARGE SCALE GENOMIC DNA]</scope>
    <source>
        <strain evidence="6 7">P7335</strain>
    </source>
</reference>
<accession>A0A375YJL5</accession>
<comment type="similarity">
    <text evidence="2 4">Belongs to the cytochrome P450 family.</text>
</comment>
<organism evidence="6 7">
    <name type="scientific">Mycolicibacterium parafortuitum</name>
    <name type="common">Mycobacterium parafortuitum</name>
    <dbReference type="NCBI Taxonomy" id="39692"/>
    <lineage>
        <taxon>Bacteria</taxon>
        <taxon>Bacillati</taxon>
        <taxon>Actinomycetota</taxon>
        <taxon>Actinomycetes</taxon>
        <taxon>Mycobacteriales</taxon>
        <taxon>Mycobacteriaceae</taxon>
        <taxon>Mycolicibacterium</taxon>
    </lineage>
</organism>
<dbReference type="GO" id="GO:0020037">
    <property type="term" value="F:heme binding"/>
    <property type="evidence" value="ECO:0007669"/>
    <property type="project" value="InterPro"/>
</dbReference>
<dbReference type="InterPro" id="IPR001128">
    <property type="entry name" value="Cyt_P450"/>
</dbReference>
<keyword evidence="4" id="KW-0560">Oxidoreductase</keyword>
<keyword evidence="3 4" id="KW-0349">Heme</keyword>
<dbReference type="SUPFAM" id="SSF48264">
    <property type="entry name" value="Cytochrome P450"/>
    <property type="match status" value="1"/>
</dbReference>
<keyword evidence="3 4" id="KW-0479">Metal-binding</keyword>
<protein>
    <submittedName>
        <fullName evidence="6">Cytochrome P450 [Nakamurella multipartita DSM]</fullName>
    </submittedName>
</protein>
<evidence type="ECO:0000256" key="1">
    <source>
        <dbReference type="ARBA" id="ARBA00001971"/>
    </source>
</evidence>
<gene>
    <name evidence="6" type="ORF">MPP7335_02978</name>
</gene>
<dbReference type="Gene3D" id="1.10.630.10">
    <property type="entry name" value="Cytochrome P450"/>
    <property type="match status" value="1"/>
</dbReference>
<feature type="binding site" description="axial binding residue" evidence="3">
    <location>
        <position position="404"/>
    </location>
    <ligand>
        <name>heme</name>
        <dbReference type="ChEBI" id="CHEBI:30413"/>
    </ligand>
    <ligandPart>
        <name>Fe</name>
        <dbReference type="ChEBI" id="CHEBI:18248"/>
    </ligandPart>
</feature>
<keyword evidence="3 4" id="KW-0408">Iron</keyword>
<dbReference type="PANTHER" id="PTHR24305:SF166">
    <property type="entry name" value="CYTOCHROME P450 12A4, MITOCHONDRIAL-RELATED"/>
    <property type="match status" value="1"/>
</dbReference>
<dbReference type="GO" id="GO:0016705">
    <property type="term" value="F:oxidoreductase activity, acting on paired donors, with incorporation or reduction of molecular oxygen"/>
    <property type="evidence" value="ECO:0007669"/>
    <property type="project" value="InterPro"/>
</dbReference>
<dbReference type="InterPro" id="IPR017972">
    <property type="entry name" value="Cyt_P450_CS"/>
</dbReference>
<evidence type="ECO:0000256" key="3">
    <source>
        <dbReference type="PIRSR" id="PIRSR602401-1"/>
    </source>
</evidence>
<dbReference type="PROSITE" id="PS00086">
    <property type="entry name" value="CYTOCHROME_P450"/>
    <property type="match status" value="1"/>
</dbReference>
<evidence type="ECO:0000256" key="5">
    <source>
        <dbReference type="SAM" id="MobiDB-lite"/>
    </source>
</evidence>
<dbReference type="STRING" id="39692.BST38_02120"/>
<dbReference type="InterPro" id="IPR050121">
    <property type="entry name" value="Cytochrome_P450_monoxygenase"/>
</dbReference>
<evidence type="ECO:0000256" key="4">
    <source>
        <dbReference type="RuleBase" id="RU000461"/>
    </source>
</evidence>
<dbReference type="GO" id="GO:0005506">
    <property type="term" value="F:iron ion binding"/>
    <property type="evidence" value="ECO:0007669"/>
    <property type="project" value="InterPro"/>
</dbReference>
<keyword evidence="7" id="KW-1185">Reference proteome</keyword>
<dbReference type="EMBL" id="UEGS01000001">
    <property type="protein sequence ID" value="SRX81229.1"/>
    <property type="molecule type" value="Genomic_DNA"/>
</dbReference>
<dbReference type="InterPro" id="IPR036396">
    <property type="entry name" value="Cyt_P450_sf"/>
</dbReference>